<evidence type="ECO:0000256" key="1">
    <source>
        <dbReference type="SAM" id="MobiDB-lite"/>
    </source>
</evidence>
<dbReference type="GO" id="GO:0005634">
    <property type="term" value="C:nucleus"/>
    <property type="evidence" value="ECO:0007669"/>
    <property type="project" value="TreeGrafter"/>
</dbReference>
<feature type="compositionally biased region" description="Polar residues" evidence="1">
    <location>
        <begin position="716"/>
        <end position="731"/>
    </location>
</feature>
<protein>
    <recommendedName>
        <fullName evidence="4">Tetratricopeptide repeat protein 39B</fullName>
    </recommendedName>
</protein>
<dbReference type="AlphaFoldDB" id="A0A1X2HXQ3"/>
<feature type="compositionally biased region" description="Polar residues" evidence="1">
    <location>
        <begin position="700"/>
        <end position="709"/>
    </location>
</feature>
<dbReference type="InterPro" id="IPR011990">
    <property type="entry name" value="TPR-like_helical_dom_sf"/>
</dbReference>
<dbReference type="GO" id="GO:0005829">
    <property type="term" value="C:cytosol"/>
    <property type="evidence" value="ECO:0007669"/>
    <property type="project" value="TreeGrafter"/>
</dbReference>
<dbReference type="PANTHER" id="PTHR31859:SF1">
    <property type="entry name" value="TETRATRICOPEPTIDE REPEAT PROTEIN 39C"/>
    <property type="match status" value="1"/>
</dbReference>
<comment type="caution">
    <text evidence="2">The sequence shown here is derived from an EMBL/GenBank/DDBJ whole genome shotgun (WGS) entry which is preliminary data.</text>
</comment>
<dbReference type="OrthoDB" id="43460at2759"/>
<name>A0A1X2HXQ3_9FUNG</name>
<dbReference type="PANTHER" id="PTHR31859">
    <property type="entry name" value="TETRATRICOPEPTIDE REPEAT PROTEIN 39 FAMILY MEMBER"/>
    <property type="match status" value="1"/>
</dbReference>
<dbReference type="InterPro" id="IPR019412">
    <property type="entry name" value="IML2/TPR_39"/>
</dbReference>
<organism evidence="2 3">
    <name type="scientific">Absidia repens</name>
    <dbReference type="NCBI Taxonomy" id="90262"/>
    <lineage>
        <taxon>Eukaryota</taxon>
        <taxon>Fungi</taxon>
        <taxon>Fungi incertae sedis</taxon>
        <taxon>Mucoromycota</taxon>
        <taxon>Mucoromycotina</taxon>
        <taxon>Mucoromycetes</taxon>
        <taxon>Mucorales</taxon>
        <taxon>Cunninghamellaceae</taxon>
        <taxon>Absidia</taxon>
    </lineage>
</organism>
<proteinExistence type="predicted"/>
<feature type="compositionally biased region" description="Acidic residues" evidence="1">
    <location>
        <begin position="739"/>
        <end position="751"/>
    </location>
</feature>
<feature type="region of interest" description="Disordered" evidence="1">
    <location>
        <begin position="700"/>
        <end position="751"/>
    </location>
</feature>
<accession>A0A1X2HXQ3</accession>
<dbReference type="EMBL" id="MCGE01000049">
    <property type="protein sequence ID" value="ORZ04611.1"/>
    <property type="molecule type" value="Genomic_DNA"/>
</dbReference>
<feature type="region of interest" description="Disordered" evidence="1">
    <location>
        <begin position="1"/>
        <end position="73"/>
    </location>
</feature>
<evidence type="ECO:0000313" key="2">
    <source>
        <dbReference type="EMBL" id="ORZ04611.1"/>
    </source>
</evidence>
<dbReference type="SUPFAM" id="SSF48452">
    <property type="entry name" value="TPR-like"/>
    <property type="match status" value="1"/>
</dbReference>
<dbReference type="GO" id="GO:0005741">
    <property type="term" value="C:mitochondrial outer membrane"/>
    <property type="evidence" value="ECO:0007669"/>
    <property type="project" value="TreeGrafter"/>
</dbReference>
<dbReference type="Pfam" id="PF10300">
    <property type="entry name" value="Iml2-TPR_39"/>
    <property type="match status" value="2"/>
</dbReference>
<evidence type="ECO:0000313" key="3">
    <source>
        <dbReference type="Proteomes" id="UP000193560"/>
    </source>
</evidence>
<sequence length="751" mass="85053">MSKPKPGMLPTGRQSKSTGNMLSKSSSPSIRSITRLGSLSSLPTPSSSSTSTTSSGSFSFGLKKTNNNNGNNQEANATLYTDIAQVRQAMDLFLNSRIPECEAILNPRKDSSLYHSLGHAFVLFLKACMTFQKEDIEAGLEAMKQAYQMADKLRKRDSSWKNLSAWVKSHSVQDIQDMTPLQRHAELVYAETYLLKAMLQIIYDESFVGFLREGLKMRTSHGIYKVLEKYMLHVQSEASLGKDVTEYGLDEHFASGIAFGMGCFNLVLSMLPNIVLKLAEFVGFTGDRDVAMFYFRSVGGWDDMEPDALLRGESPEMQGPEEGLRRQFCDMMLLLYNIVLSKLAPLSHVDEPLADAVLKYNLTLYPDGIFFLYFSGRQLSAKKQLDLAKDQYHRAIAMESSWKQLHHICYWELGLIALLQQDWKLAQEHYKLLNSESNWSKAVYTYVQALSLYMFALDMMPGEKRNQLLVKVNEMMARVTKSKQKIAGKSIFVEKFVARKSRKFDLQGGRLLFPDLEVLNAFSAFELMPMDLARKNLARIDATLVRLQNNNSFYVYDDLCLCHFLKVMLIRMLLPDTPLKEQAALKTAHQASVDAVLTYAPKVQLDHYTYYFTIYEKARMMIINNQWEAAQKEINYLIRCSEKNEFNVGAGARAKNKYSLENSLILKCHNCLEMIAEMQQNVDGDLTDSFTQQVQLDDNNETQQHQKGQQLAVDIPSSSLGSDNHPSTNGGSDKKDDAADSDDEFEDAKED</sequence>
<feature type="compositionally biased region" description="Low complexity" evidence="1">
    <location>
        <begin position="23"/>
        <end position="72"/>
    </location>
</feature>
<evidence type="ECO:0008006" key="4">
    <source>
        <dbReference type="Google" id="ProtNLM"/>
    </source>
</evidence>
<feature type="compositionally biased region" description="Polar residues" evidence="1">
    <location>
        <begin position="12"/>
        <end position="22"/>
    </location>
</feature>
<keyword evidence="3" id="KW-1185">Reference proteome</keyword>
<dbReference type="Proteomes" id="UP000193560">
    <property type="component" value="Unassembled WGS sequence"/>
</dbReference>
<gene>
    <name evidence="2" type="ORF">BCR42DRAFT_362255</name>
</gene>
<reference evidence="2 3" key="1">
    <citation type="submission" date="2016-07" db="EMBL/GenBank/DDBJ databases">
        <title>Pervasive Adenine N6-methylation of Active Genes in Fungi.</title>
        <authorList>
            <consortium name="DOE Joint Genome Institute"/>
            <person name="Mondo S.J."/>
            <person name="Dannebaum R.O."/>
            <person name="Kuo R.C."/>
            <person name="Labutti K."/>
            <person name="Haridas S."/>
            <person name="Kuo A."/>
            <person name="Salamov A."/>
            <person name="Ahrendt S.R."/>
            <person name="Lipzen A."/>
            <person name="Sullivan W."/>
            <person name="Andreopoulos W.B."/>
            <person name="Clum A."/>
            <person name="Lindquist E."/>
            <person name="Daum C."/>
            <person name="Ramamoorthy G.K."/>
            <person name="Gryganskyi A."/>
            <person name="Culley D."/>
            <person name="Magnuson J.K."/>
            <person name="James T.Y."/>
            <person name="O'Malley M.A."/>
            <person name="Stajich J.E."/>
            <person name="Spatafora J.W."/>
            <person name="Visel A."/>
            <person name="Grigoriev I.V."/>
        </authorList>
    </citation>
    <scope>NUCLEOTIDE SEQUENCE [LARGE SCALE GENOMIC DNA]</scope>
    <source>
        <strain evidence="2 3">NRRL 1336</strain>
    </source>
</reference>